<proteinExistence type="predicted"/>
<name>A0A841L5S0_9SPHN</name>
<dbReference type="PANTHER" id="PTHR43176">
    <property type="entry name" value="3-HYDROXYISOBUTYRYL-COA HYDROLASE-RELATED"/>
    <property type="match status" value="1"/>
</dbReference>
<accession>A0A841L5S0</accession>
<dbReference type="GO" id="GO:0016829">
    <property type="term" value="F:lyase activity"/>
    <property type="evidence" value="ECO:0007669"/>
    <property type="project" value="UniProtKB-KW"/>
</dbReference>
<keyword evidence="6" id="KW-1185">Reference proteome</keyword>
<dbReference type="InterPro" id="IPR045004">
    <property type="entry name" value="ECH_dom"/>
</dbReference>
<comment type="caution">
    <text evidence="5">The sequence shown here is derived from an EMBL/GenBank/DDBJ whole genome shotgun (WGS) entry which is preliminary data.</text>
</comment>
<dbReference type="RefSeq" id="WP_184199408.1">
    <property type="nucleotide sequence ID" value="NZ_JACIIV010000014.1"/>
</dbReference>
<gene>
    <name evidence="5" type="ORF">FHS79_002126</name>
</gene>
<keyword evidence="5" id="KW-0456">Lyase</keyword>
<dbReference type="SUPFAM" id="SSF52096">
    <property type="entry name" value="ClpP/crotonase"/>
    <property type="match status" value="1"/>
</dbReference>
<dbReference type="GO" id="GO:0003860">
    <property type="term" value="F:3-hydroxyisobutyryl-CoA hydrolase activity"/>
    <property type="evidence" value="ECO:0007669"/>
    <property type="project" value="UniProtKB-EC"/>
</dbReference>
<dbReference type="EMBL" id="JACIIV010000014">
    <property type="protein sequence ID" value="MBB6227944.1"/>
    <property type="molecule type" value="Genomic_DNA"/>
</dbReference>
<dbReference type="Pfam" id="PF16113">
    <property type="entry name" value="ECH_2"/>
    <property type="match status" value="1"/>
</dbReference>
<dbReference type="NCBIfam" id="NF004127">
    <property type="entry name" value="PRK05617.1"/>
    <property type="match status" value="1"/>
</dbReference>
<dbReference type="CDD" id="cd06558">
    <property type="entry name" value="crotonase-like"/>
    <property type="match status" value="1"/>
</dbReference>
<dbReference type="InterPro" id="IPR029045">
    <property type="entry name" value="ClpP/crotonase-like_dom_sf"/>
</dbReference>
<keyword evidence="3" id="KW-0378">Hydrolase</keyword>
<evidence type="ECO:0000256" key="2">
    <source>
        <dbReference type="ARBA" id="ARBA00011915"/>
    </source>
</evidence>
<dbReference type="Gene3D" id="3.90.226.10">
    <property type="entry name" value="2-enoyl-CoA Hydratase, Chain A, domain 1"/>
    <property type="match status" value="1"/>
</dbReference>
<dbReference type="EC" id="3.1.2.4" evidence="2"/>
<evidence type="ECO:0000256" key="1">
    <source>
        <dbReference type="ARBA" id="ARBA00001709"/>
    </source>
</evidence>
<evidence type="ECO:0000256" key="3">
    <source>
        <dbReference type="ARBA" id="ARBA00022801"/>
    </source>
</evidence>
<dbReference type="AlphaFoldDB" id="A0A841L5S0"/>
<dbReference type="Proteomes" id="UP000538147">
    <property type="component" value="Unassembled WGS sequence"/>
</dbReference>
<dbReference type="InterPro" id="IPR032259">
    <property type="entry name" value="HIBYL-CoA-H"/>
</dbReference>
<dbReference type="GO" id="GO:0006574">
    <property type="term" value="P:L-valine catabolic process"/>
    <property type="evidence" value="ECO:0007669"/>
    <property type="project" value="TreeGrafter"/>
</dbReference>
<evidence type="ECO:0000259" key="4">
    <source>
        <dbReference type="Pfam" id="PF16113"/>
    </source>
</evidence>
<evidence type="ECO:0000313" key="6">
    <source>
        <dbReference type="Proteomes" id="UP000538147"/>
    </source>
</evidence>
<evidence type="ECO:0000313" key="5">
    <source>
        <dbReference type="EMBL" id="MBB6227944.1"/>
    </source>
</evidence>
<protein>
    <recommendedName>
        <fullName evidence="2">3-hydroxyisobutyryl-CoA hydrolase</fullName>
        <ecNumber evidence="2">3.1.2.4</ecNumber>
    </recommendedName>
</protein>
<reference evidence="5 6" key="1">
    <citation type="submission" date="2020-08" db="EMBL/GenBank/DDBJ databases">
        <title>Genomic Encyclopedia of Type Strains, Phase IV (KMG-IV): sequencing the most valuable type-strain genomes for metagenomic binning, comparative biology and taxonomic classification.</title>
        <authorList>
            <person name="Goeker M."/>
        </authorList>
    </citation>
    <scope>NUCLEOTIDE SEQUENCE [LARGE SCALE GENOMIC DNA]</scope>
    <source>
        <strain evidence="5 6">DSM 102189</strain>
    </source>
</reference>
<dbReference type="PANTHER" id="PTHR43176:SF3">
    <property type="entry name" value="3-HYDROXYISOBUTYRYL-COA HYDROLASE, MITOCHONDRIAL"/>
    <property type="match status" value="1"/>
</dbReference>
<comment type="catalytic activity">
    <reaction evidence="1">
        <text>3-hydroxy-2-methylpropanoyl-CoA + H2O = 3-hydroxy-2-methylpropanoate + CoA + H(+)</text>
        <dbReference type="Rhea" id="RHEA:20888"/>
        <dbReference type="ChEBI" id="CHEBI:11805"/>
        <dbReference type="ChEBI" id="CHEBI:15377"/>
        <dbReference type="ChEBI" id="CHEBI:15378"/>
        <dbReference type="ChEBI" id="CHEBI:57287"/>
        <dbReference type="ChEBI" id="CHEBI:57340"/>
        <dbReference type="EC" id="3.1.2.4"/>
    </reaction>
</comment>
<feature type="domain" description="Enoyl-CoA hydratase/isomerase" evidence="4">
    <location>
        <begin position="25"/>
        <end position="339"/>
    </location>
</feature>
<organism evidence="5 6">
    <name type="scientific">Polymorphobacter multimanifer</name>
    <dbReference type="NCBI Taxonomy" id="1070431"/>
    <lineage>
        <taxon>Bacteria</taxon>
        <taxon>Pseudomonadati</taxon>
        <taxon>Pseudomonadota</taxon>
        <taxon>Alphaproteobacteria</taxon>
        <taxon>Sphingomonadales</taxon>
        <taxon>Sphingosinicellaceae</taxon>
        <taxon>Polymorphobacter</taxon>
    </lineage>
</organism>
<sequence length="353" mass="38377">MTDDLPVQPDVQPEVLIERRGRALWITLNRPKALNALNRPMALTIHRALFAAAAEGAELVVIEGAGDRAFCAGGDVALLGREGRDDQALWEGFFHDEYRLNQAIARLGIPYVALMDGFTMGGGVGLSIHGPYRVATERTVFAMPETGIGLIPDVGGTHALAQLPGEVGSWLALTGAQLKAADCLHAGIATHFVPVDRLDVLRDLLAKAEEPVEEVLAALDDPAGAAPLEAFRDGIDYHFGHDRVEDILASLDGGDAWAQEQAAIIRRMSPTSCKLSLLGLRMAADAEIEEALQTEYRMVCQIRHGHDFFEGIRAQLIDKDRNPRWSPSRLEDVTDDAIALHLREPDSGDLSFE</sequence>